<name>A0A157L8I5_9BORD</name>
<protein>
    <recommendedName>
        <fullName evidence="2">Alginate export domain-containing protein</fullName>
    </recommendedName>
</protein>
<gene>
    <name evidence="3" type="ORF">SAMEA1982600_00614</name>
</gene>
<evidence type="ECO:0000256" key="1">
    <source>
        <dbReference type="SAM" id="MobiDB-lite"/>
    </source>
</evidence>
<dbReference type="Proteomes" id="UP000077037">
    <property type="component" value="Unassembled WGS sequence"/>
</dbReference>
<feature type="region of interest" description="Disordered" evidence="1">
    <location>
        <begin position="1"/>
        <end position="26"/>
    </location>
</feature>
<dbReference type="EMBL" id="FKBS01000007">
    <property type="protein sequence ID" value="SAH92914.1"/>
    <property type="molecule type" value="Genomic_DNA"/>
</dbReference>
<accession>A0A157L8I5</accession>
<evidence type="ECO:0000259" key="2">
    <source>
        <dbReference type="Pfam" id="PF13372"/>
    </source>
</evidence>
<dbReference type="Pfam" id="PF13372">
    <property type="entry name" value="Alginate_exp"/>
    <property type="match status" value="1"/>
</dbReference>
<dbReference type="Gene3D" id="2.40.160.100">
    <property type="match status" value="1"/>
</dbReference>
<proteinExistence type="predicted"/>
<organism evidence="3 4">
    <name type="scientific">Bordetella ansorpii</name>
    <dbReference type="NCBI Taxonomy" id="288768"/>
    <lineage>
        <taxon>Bacteria</taxon>
        <taxon>Pseudomonadati</taxon>
        <taxon>Pseudomonadota</taxon>
        <taxon>Betaproteobacteria</taxon>
        <taxon>Burkholderiales</taxon>
        <taxon>Alcaligenaceae</taxon>
        <taxon>Bordetella</taxon>
    </lineage>
</organism>
<reference evidence="3 4" key="1">
    <citation type="submission" date="2016-03" db="EMBL/GenBank/DDBJ databases">
        <authorList>
            <consortium name="Pathogen Informatics"/>
        </authorList>
    </citation>
    <scope>NUCLEOTIDE SEQUENCE [LARGE SCALE GENOMIC DNA]</scope>
    <source>
        <strain evidence="3 4">NCTC13364</strain>
    </source>
</reference>
<feature type="domain" description="Alginate export" evidence="2">
    <location>
        <begin position="101"/>
        <end position="483"/>
    </location>
</feature>
<evidence type="ECO:0000313" key="4">
    <source>
        <dbReference type="Proteomes" id="UP000077037"/>
    </source>
</evidence>
<dbReference type="InterPro" id="IPR025388">
    <property type="entry name" value="Alginate_export_dom"/>
</dbReference>
<dbReference type="AlphaFoldDB" id="A0A157L8I5"/>
<evidence type="ECO:0000313" key="3">
    <source>
        <dbReference type="EMBL" id="SAH92914.1"/>
    </source>
</evidence>
<dbReference type="InterPro" id="IPR053728">
    <property type="entry name" value="Alginate_Permeability_Chnl"/>
</dbReference>
<sequence>MAMPAIPSDRVGSVSSHLPCRDGNRHTTTRPANAIWWRMFIAAATPFAANAQVSTNLERAPTLTIERYSEDWSALADPANRKGRWTEPFKYIPLSVDGTTYLTTGVEARSRYEGYENVSWGSSPDDSYVWNRLMPYADLHIGNVRMFAQPILSTISGTDRMKGPADTTGVDMLQAFVDAGVAVPGNALLQLSAGRKLVSFGSGRFIDRRYGTGVPLPFDGVEATLTGEVHQLTGFYLQPVDTKIGGFNDRRSRNKAVWGLYTTQWFDAKHLSGFDVYYIGLRDRNAVFDQGAGKQLAHTVGSRVFGYDGAWHWNVEAAFQLGTFAGHRSQAWGAGAETGYRFRSTPLQPEIALTADIVSGDSDPDDPKLGTLNPLFPNGKYFGALSPIGPRNLIHVRPSISVHPHEDVAVSLTAVAYWRQSTADGIYGISGLLVRSGRRSDARFIGKQIELATSWQMTPELNLTASLSAFDPGPFIRDTGPARTIKMVGFQTTYRF</sequence>